<dbReference type="Proteomes" id="UP001596047">
    <property type="component" value="Unassembled WGS sequence"/>
</dbReference>
<feature type="transmembrane region" description="Helical" evidence="1">
    <location>
        <begin position="6"/>
        <end position="26"/>
    </location>
</feature>
<keyword evidence="1" id="KW-1133">Transmembrane helix</keyword>
<evidence type="ECO:0000313" key="3">
    <source>
        <dbReference type="Proteomes" id="UP001596047"/>
    </source>
</evidence>
<comment type="caution">
    <text evidence="2">The sequence shown here is derived from an EMBL/GenBank/DDBJ whole genome shotgun (WGS) entry which is preliminary data.</text>
</comment>
<keyword evidence="1" id="KW-0812">Transmembrane</keyword>
<dbReference type="RefSeq" id="WP_379187066.1">
    <property type="nucleotide sequence ID" value="NZ_JBHSOW010000018.1"/>
</dbReference>
<accession>A0ABW0VUK5</accession>
<reference evidence="3" key="1">
    <citation type="journal article" date="2019" name="Int. J. Syst. Evol. Microbiol.">
        <title>The Global Catalogue of Microorganisms (GCM) 10K type strain sequencing project: providing services to taxonomists for standard genome sequencing and annotation.</title>
        <authorList>
            <consortium name="The Broad Institute Genomics Platform"/>
            <consortium name="The Broad Institute Genome Sequencing Center for Infectious Disease"/>
            <person name="Wu L."/>
            <person name="Ma J."/>
        </authorList>
    </citation>
    <scope>NUCLEOTIDE SEQUENCE [LARGE SCALE GENOMIC DNA]</scope>
    <source>
        <strain evidence="3">CGMCC 1.3240</strain>
    </source>
</reference>
<name>A0ABW0VUK5_9BACL</name>
<sequence>MNVPNIMVINLSVYLGIGLFLTYRFITKEMAEIFDEELDQEDDKELVRVRDELYDALHNLDKIVGRRGIYTILYIGGMLFWLPIWFYARLK</sequence>
<protein>
    <recommendedName>
        <fullName evidence="4">DUF3784 domain-containing protein</fullName>
    </recommendedName>
</protein>
<keyword evidence="1" id="KW-0472">Membrane</keyword>
<evidence type="ECO:0008006" key="4">
    <source>
        <dbReference type="Google" id="ProtNLM"/>
    </source>
</evidence>
<evidence type="ECO:0000313" key="2">
    <source>
        <dbReference type="EMBL" id="MFC5648599.1"/>
    </source>
</evidence>
<evidence type="ECO:0000256" key="1">
    <source>
        <dbReference type="SAM" id="Phobius"/>
    </source>
</evidence>
<feature type="transmembrane region" description="Helical" evidence="1">
    <location>
        <begin position="68"/>
        <end position="88"/>
    </location>
</feature>
<dbReference type="EMBL" id="JBHSOW010000018">
    <property type="protein sequence ID" value="MFC5648599.1"/>
    <property type="molecule type" value="Genomic_DNA"/>
</dbReference>
<gene>
    <name evidence="2" type="ORF">ACFPYJ_05555</name>
</gene>
<keyword evidence="3" id="KW-1185">Reference proteome</keyword>
<proteinExistence type="predicted"/>
<organism evidence="2 3">
    <name type="scientific">Paenibacillus solisilvae</name>
    <dbReference type="NCBI Taxonomy" id="2486751"/>
    <lineage>
        <taxon>Bacteria</taxon>
        <taxon>Bacillati</taxon>
        <taxon>Bacillota</taxon>
        <taxon>Bacilli</taxon>
        <taxon>Bacillales</taxon>
        <taxon>Paenibacillaceae</taxon>
        <taxon>Paenibacillus</taxon>
    </lineage>
</organism>